<accession>A0A914Q669</accession>
<sequence>MSSKLYFNPSTASRQAFSLPTDVLKYIIKGCSAKLWLKLLKSCKYFYAKQNRFIFKNTTLNKDGSVEVAERRVTRFWENVDEIPYDFFLIGKLTISSSLTKFMPKMWKSELRELCISGTRISMEEFIILTAYDFLESFVLRDSNVLYENKEIVSLEDIFAFLPNVTSFTYEHTSWSSTDKSINADTFRRMAETSRNRKLISIHLHGIPNLIAKDFVLFVTVTFLFK</sequence>
<reference evidence="2" key="1">
    <citation type="submission" date="2022-11" db="UniProtKB">
        <authorList>
            <consortium name="WormBaseParasite"/>
        </authorList>
    </citation>
    <scope>IDENTIFICATION</scope>
</reference>
<keyword evidence="1" id="KW-1185">Reference proteome</keyword>
<evidence type="ECO:0000313" key="1">
    <source>
        <dbReference type="Proteomes" id="UP000887578"/>
    </source>
</evidence>
<protein>
    <submittedName>
        <fullName evidence="2">F-box domain-containing protein</fullName>
    </submittedName>
</protein>
<organism evidence="1 2">
    <name type="scientific">Panagrolaimus davidi</name>
    <dbReference type="NCBI Taxonomy" id="227884"/>
    <lineage>
        <taxon>Eukaryota</taxon>
        <taxon>Metazoa</taxon>
        <taxon>Ecdysozoa</taxon>
        <taxon>Nematoda</taxon>
        <taxon>Chromadorea</taxon>
        <taxon>Rhabditida</taxon>
        <taxon>Tylenchina</taxon>
        <taxon>Panagrolaimomorpha</taxon>
        <taxon>Panagrolaimoidea</taxon>
        <taxon>Panagrolaimidae</taxon>
        <taxon>Panagrolaimus</taxon>
    </lineage>
</organism>
<dbReference type="Proteomes" id="UP000887578">
    <property type="component" value="Unplaced"/>
</dbReference>
<name>A0A914Q669_9BILA</name>
<dbReference type="AlphaFoldDB" id="A0A914Q669"/>
<proteinExistence type="predicted"/>
<dbReference type="WBParaSite" id="PDA_v2.g26459.t1">
    <property type="protein sequence ID" value="PDA_v2.g26459.t1"/>
    <property type="gene ID" value="PDA_v2.g26459"/>
</dbReference>
<evidence type="ECO:0000313" key="2">
    <source>
        <dbReference type="WBParaSite" id="PDA_v2.g26459.t1"/>
    </source>
</evidence>